<sequence>MKTTVLITATLLVLASIIVNQRTNLLIYSMTSSELPELLEPKDEGEEVTWFDDYYTIQKIDERTFAIGEPRYYQLNFNYLILGDSRAIIFDAGTGQRDIRKVVESLTDLPITFIPSHLHYDHIGNEVV</sequence>
<protein>
    <recommendedName>
        <fullName evidence="1">Metallo-beta-lactamase domain-containing protein</fullName>
    </recommendedName>
</protein>
<dbReference type="Pfam" id="PF00753">
    <property type="entry name" value="Lactamase_B"/>
    <property type="match status" value="1"/>
</dbReference>
<dbReference type="SUPFAM" id="SSF56281">
    <property type="entry name" value="Metallo-hydrolase/oxidoreductase"/>
    <property type="match status" value="1"/>
</dbReference>
<proteinExistence type="predicted"/>
<feature type="non-terminal residue" evidence="2">
    <location>
        <position position="128"/>
    </location>
</feature>
<organism evidence="2">
    <name type="scientific">marine metagenome</name>
    <dbReference type="NCBI Taxonomy" id="408172"/>
    <lineage>
        <taxon>unclassified sequences</taxon>
        <taxon>metagenomes</taxon>
        <taxon>ecological metagenomes</taxon>
    </lineage>
</organism>
<dbReference type="InterPro" id="IPR001279">
    <property type="entry name" value="Metallo-B-lactamas"/>
</dbReference>
<dbReference type="InterPro" id="IPR036866">
    <property type="entry name" value="RibonucZ/Hydroxyglut_hydro"/>
</dbReference>
<gene>
    <name evidence="2" type="ORF">METZ01_LOCUS497888</name>
</gene>
<dbReference type="AlphaFoldDB" id="A0A383DL30"/>
<dbReference type="EMBL" id="UINC01218136">
    <property type="protein sequence ID" value="SVE45034.1"/>
    <property type="molecule type" value="Genomic_DNA"/>
</dbReference>
<name>A0A383DL30_9ZZZZ</name>
<dbReference type="Gene3D" id="3.60.15.10">
    <property type="entry name" value="Ribonuclease Z/Hydroxyacylglutathione hydrolase-like"/>
    <property type="match status" value="1"/>
</dbReference>
<evidence type="ECO:0000313" key="2">
    <source>
        <dbReference type="EMBL" id="SVE45034.1"/>
    </source>
</evidence>
<accession>A0A383DL30</accession>
<reference evidence="2" key="1">
    <citation type="submission" date="2018-05" db="EMBL/GenBank/DDBJ databases">
        <authorList>
            <person name="Lanie J.A."/>
            <person name="Ng W.-L."/>
            <person name="Kazmierczak K.M."/>
            <person name="Andrzejewski T.M."/>
            <person name="Davidsen T.M."/>
            <person name="Wayne K.J."/>
            <person name="Tettelin H."/>
            <person name="Glass J.I."/>
            <person name="Rusch D."/>
            <person name="Podicherti R."/>
            <person name="Tsui H.-C.T."/>
            <person name="Winkler M.E."/>
        </authorList>
    </citation>
    <scope>NUCLEOTIDE SEQUENCE</scope>
</reference>
<evidence type="ECO:0000259" key="1">
    <source>
        <dbReference type="Pfam" id="PF00753"/>
    </source>
</evidence>
<feature type="domain" description="Metallo-beta-lactamase" evidence="1">
    <location>
        <begin position="79"/>
        <end position="125"/>
    </location>
</feature>